<sequence length="603" mass="71423">METFVKENENGQTFYSELQLSEKVKEESKEYVSETKYKIDESKRLNINIINEINKLKYDNLELRSKGSNYRTQRSCISKDIIEMRTVAARVNDILETASKSSYMTSCEKEEYKNIIEKLEIKKIFIDNTLRESLKALKEKIKHKSDTVMHMKDINLQTIKEVKKEYAELNGKVKEIQEKIHELTKNKEINAKECDDIEEKLIKIRNENNQLQDCYDNKTKEIQEITKQIQEEEEQYHVELGKFKETVDQLETIKELEEKEISDLNVKCVELSKQNCEKQIKIEELARERTKLQANFEELSKKKQELEETTQRSITTLKNEASIYSQDMREKEEEFKLLKEYSLKIAQDQLVLRTQLEVESNESIIMEREISILKCENQPAEEQITEMIKENEEITLKISNMEKETDRLKNCKAAIKEEISSFKRQLEEKQKCYSEEMSNYNSKIKDALQVLDSKKAEEDQNIRNYTIEYEKITKDHAEAMAEYEQLNDKEIAKTEELEHKLKLANDEWTDANEENGRLRQEKTNVSTVDKQDVPQPTYSNKKDDDFYKLLLTSPKKRKFDECSDSSSVNTFTVTVDELCKMKLNPKKERRPEDEKWGKRKSRK</sequence>
<dbReference type="InParanoid" id="A0A1W4X5G7"/>
<dbReference type="STRING" id="224129.A0A1W4X5G7"/>
<dbReference type="AlphaFoldDB" id="A0A1W4X5G7"/>
<feature type="region of interest" description="Disordered" evidence="2">
    <location>
        <begin position="582"/>
        <end position="603"/>
    </location>
</feature>
<dbReference type="Proteomes" id="UP000192223">
    <property type="component" value="Unplaced"/>
</dbReference>
<evidence type="ECO:0000256" key="2">
    <source>
        <dbReference type="SAM" id="MobiDB-lite"/>
    </source>
</evidence>
<evidence type="ECO:0000313" key="3">
    <source>
        <dbReference type="Proteomes" id="UP000192223"/>
    </source>
</evidence>
<reference evidence="4" key="1">
    <citation type="submission" date="2025-08" db="UniProtKB">
        <authorList>
            <consortium name="RefSeq"/>
        </authorList>
    </citation>
    <scope>IDENTIFICATION</scope>
    <source>
        <tissue evidence="4">Entire body</tissue>
    </source>
</reference>
<feature type="compositionally biased region" description="Polar residues" evidence="2">
    <location>
        <begin position="523"/>
        <end position="539"/>
    </location>
</feature>
<accession>A0A1W4X5G7</accession>
<name>A0A1W4X5G7_AGRPL</name>
<feature type="coiled-coil region" evidence="1">
    <location>
        <begin position="159"/>
        <end position="334"/>
    </location>
</feature>
<dbReference type="KEGG" id="apln:108741154"/>
<organism evidence="3 4">
    <name type="scientific">Agrilus planipennis</name>
    <name type="common">Emerald ash borer</name>
    <name type="synonym">Agrilus marcopoli</name>
    <dbReference type="NCBI Taxonomy" id="224129"/>
    <lineage>
        <taxon>Eukaryota</taxon>
        <taxon>Metazoa</taxon>
        <taxon>Ecdysozoa</taxon>
        <taxon>Arthropoda</taxon>
        <taxon>Hexapoda</taxon>
        <taxon>Insecta</taxon>
        <taxon>Pterygota</taxon>
        <taxon>Neoptera</taxon>
        <taxon>Endopterygota</taxon>
        <taxon>Coleoptera</taxon>
        <taxon>Polyphaga</taxon>
        <taxon>Elateriformia</taxon>
        <taxon>Buprestoidea</taxon>
        <taxon>Buprestidae</taxon>
        <taxon>Agrilinae</taxon>
        <taxon>Agrilus</taxon>
    </lineage>
</organism>
<feature type="compositionally biased region" description="Basic and acidic residues" evidence="2">
    <location>
        <begin position="582"/>
        <end position="596"/>
    </location>
</feature>
<dbReference type="RefSeq" id="XP_018331341.1">
    <property type="nucleotide sequence ID" value="XM_018475839.2"/>
</dbReference>
<protein>
    <submittedName>
        <fullName evidence="4">Uncharacterized protein PF11_0207-like</fullName>
    </submittedName>
</protein>
<keyword evidence="1" id="KW-0175">Coiled coil</keyword>
<gene>
    <name evidence="4" type="primary">LOC108741154</name>
</gene>
<proteinExistence type="predicted"/>
<feature type="region of interest" description="Disordered" evidence="2">
    <location>
        <begin position="505"/>
        <end position="544"/>
    </location>
</feature>
<keyword evidence="3" id="KW-1185">Reference proteome</keyword>
<evidence type="ECO:0000313" key="4">
    <source>
        <dbReference type="RefSeq" id="XP_018331341.1"/>
    </source>
</evidence>
<evidence type="ECO:0000256" key="1">
    <source>
        <dbReference type="SAM" id="Coils"/>
    </source>
</evidence>
<dbReference type="GeneID" id="108741154"/>